<dbReference type="Proteomes" id="UP001596288">
    <property type="component" value="Unassembled WGS sequence"/>
</dbReference>
<evidence type="ECO:0000256" key="1">
    <source>
        <dbReference type="ARBA" id="ARBA00006226"/>
    </source>
</evidence>
<proteinExistence type="inferred from homology"/>
<evidence type="ECO:0000313" key="4">
    <source>
        <dbReference type="Proteomes" id="UP001596288"/>
    </source>
</evidence>
<name>A0ABW1RLH1_9LACO</name>
<dbReference type="PANTHER" id="PTHR35601">
    <property type="entry name" value="TOXIN RELE"/>
    <property type="match status" value="1"/>
</dbReference>
<dbReference type="EMBL" id="JBHSSF010000005">
    <property type="protein sequence ID" value="MFC6175298.1"/>
    <property type="molecule type" value="Genomic_DNA"/>
</dbReference>
<organism evidence="3 4">
    <name type="scientific">Companilactobacillus huachuanensis</name>
    <dbReference type="NCBI Taxonomy" id="2559914"/>
    <lineage>
        <taxon>Bacteria</taxon>
        <taxon>Bacillati</taxon>
        <taxon>Bacillota</taxon>
        <taxon>Bacilli</taxon>
        <taxon>Lactobacillales</taxon>
        <taxon>Lactobacillaceae</taxon>
        <taxon>Companilactobacillus</taxon>
    </lineage>
</organism>
<comment type="caution">
    <text evidence="3">The sequence shown here is derived from an EMBL/GenBank/DDBJ whole genome shotgun (WGS) entry which is preliminary data.</text>
</comment>
<dbReference type="PANTHER" id="PTHR35601:SF1">
    <property type="entry name" value="TOXIN RELE"/>
    <property type="match status" value="1"/>
</dbReference>
<accession>A0ABW1RLH1</accession>
<keyword evidence="2" id="KW-0472">Membrane</keyword>
<keyword evidence="2" id="KW-1133">Transmembrane helix</keyword>
<feature type="transmembrane region" description="Helical" evidence="2">
    <location>
        <begin position="70"/>
        <end position="90"/>
    </location>
</feature>
<sequence length="98" mass="11342">MSYKLQFTHDAQKSLRKMDMHQAELIVRWLYQSIDGIDGIDGIDDSRTIDKGLTANRSGHWRYRIGNYRIIVEISMPIICSLVGSFFRLLGLVNVNLR</sequence>
<keyword evidence="2" id="KW-0812">Transmembrane</keyword>
<dbReference type="InterPro" id="IPR035093">
    <property type="entry name" value="RelE/ParE_toxin_dom_sf"/>
</dbReference>
<dbReference type="RefSeq" id="WP_223876474.1">
    <property type="nucleotide sequence ID" value="NZ_BJDF01000004.1"/>
</dbReference>
<dbReference type="Gene3D" id="3.30.2310.20">
    <property type="entry name" value="RelE-like"/>
    <property type="match status" value="1"/>
</dbReference>
<keyword evidence="4" id="KW-1185">Reference proteome</keyword>
<comment type="similarity">
    <text evidence="1">Belongs to the RelE toxin family.</text>
</comment>
<dbReference type="SUPFAM" id="SSF143011">
    <property type="entry name" value="RelE-like"/>
    <property type="match status" value="1"/>
</dbReference>
<protein>
    <submittedName>
        <fullName evidence="3">Type II toxin-antitoxin system RelE/ParE family toxin</fullName>
    </submittedName>
</protein>
<evidence type="ECO:0000313" key="3">
    <source>
        <dbReference type="EMBL" id="MFC6175298.1"/>
    </source>
</evidence>
<gene>
    <name evidence="3" type="ORF">ACFQAV_00500</name>
</gene>
<reference evidence="4" key="1">
    <citation type="journal article" date="2019" name="Int. J. Syst. Evol. Microbiol.">
        <title>The Global Catalogue of Microorganisms (GCM) 10K type strain sequencing project: providing services to taxonomists for standard genome sequencing and annotation.</title>
        <authorList>
            <consortium name="The Broad Institute Genomics Platform"/>
            <consortium name="The Broad Institute Genome Sequencing Center for Infectious Disease"/>
            <person name="Wu L."/>
            <person name="Ma J."/>
        </authorList>
    </citation>
    <scope>NUCLEOTIDE SEQUENCE [LARGE SCALE GENOMIC DNA]</scope>
    <source>
        <strain evidence="4">CCM 8927</strain>
    </source>
</reference>
<evidence type="ECO:0000256" key="2">
    <source>
        <dbReference type="SAM" id="Phobius"/>
    </source>
</evidence>